<protein>
    <submittedName>
        <fullName evidence="1">DUF433 domain-containing protein</fullName>
    </submittedName>
</protein>
<gene>
    <name evidence="1" type="ORF">ACFFGE_01735</name>
</gene>
<name>A0ABV6R0R0_9CAUL</name>
<comment type="caution">
    <text evidence="1">The sequence shown here is derived from an EMBL/GenBank/DDBJ whole genome shotgun (WGS) entry which is preliminary data.</text>
</comment>
<dbReference type="PANTHER" id="PTHR34849">
    <property type="entry name" value="SSL5025 PROTEIN"/>
    <property type="match status" value="1"/>
</dbReference>
<keyword evidence="2" id="KW-1185">Reference proteome</keyword>
<organism evidence="1 2">
    <name type="scientific">Brevundimonas balnearis</name>
    <dbReference type="NCBI Taxonomy" id="1572858"/>
    <lineage>
        <taxon>Bacteria</taxon>
        <taxon>Pseudomonadati</taxon>
        <taxon>Pseudomonadota</taxon>
        <taxon>Alphaproteobacteria</taxon>
        <taxon>Caulobacterales</taxon>
        <taxon>Caulobacteraceae</taxon>
        <taxon>Brevundimonas</taxon>
    </lineage>
</organism>
<dbReference type="EMBL" id="JBHLSW010000003">
    <property type="protein sequence ID" value="MFC0632602.1"/>
    <property type="molecule type" value="Genomic_DNA"/>
</dbReference>
<dbReference type="Pfam" id="PF04255">
    <property type="entry name" value="DUF433"/>
    <property type="match status" value="1"/>
</dbReference>
<dbReference type="Proteomes" id="UP001589906">
    <property type="component" value="Unassembled WGS sequence"/>
</dbReference>
<dbReference type="PANTHER" id="PTHR34849:SF3">
    <property type="entry name" value="SSR2962 PROTEIN"/>
    <property type="match status" value="1"/>
</dbReference>
<sequence>MEHPRISRDPDVMVGKPCIKGTRITVELILRALSRGASVELIVEEYPQVSRDDVLAAMAYAADYLRQEGLVAA</sequence>
<dbReference type="InterPro" id="IPR007367">
    <property type="entry name" value="DUF433"/>
</dbReference>
<dbReference type="InterPro" id="IPR036388">
    <property type="entry name" value="WH-like_DNA-bd_sf"/>
</dbReference>
<reference evidence="1 2" key="1">
    <citation type="submission" date="2024-09" db="EMBL/GenBank/DDBJ databases">
        <authorList>
            <person name="Sun Q."/>
            <person name="Mori K."/>
        </authorList>
    </citation>
    <scope>NUCLEOTIDE SEQUENCE [LARGE SCALE GENOMIC DNA]</scope>
    <source>
        <strain evidence="1 2">NCAIM B.02621</strain>
    </source>
</reference>
<dbReference type="InterPro" id="IPR009057">
    <property type="entry name" value="Homeodomain-like_sf"/>
</dbReference>
<evidence type="ECO:0000313" key="2">
    <source>
        <dbReference type="Proteomes" id="UP001589906"/>
    </source>
</evidence>
<proteinExistence type="predicted"/>
<dbReference type="SUPFAM" id="SSF46689">
    <property type="entry name" value="Homeodomain-like"/>
    <property type="match status" value="1"/>
</dbReference>
<dbReference type="Gene3D" id="1.10.10.10">
    <property type="entry name" value="Winged helix-like DNA-binding domain superfamily/Winged helix DNA-binding domain"/>
    <property type="match status" value="1"/>
</dbReference>
<dbReference type="RefSeq" id="WP_376833702.1">
    <property type="nucleotide sequence ID" value="NZ_JBHLSW010000003.1"/>
</dbReference>
<evidence type="ECO:0000313" key="1">
    <source>
        <dbReference type="EMBL" id="MFC0632602.1"/>
    </source>
</evidence>
<accession>A0ABV6R0R0</accession>